<reference evidence="3 4" key="1">
    <citation type="submission" date="2015-01" db="EMBL/GenBank/DDBJ databases">
        <title>The Genome Sequence of Capronia semiimmersa CBS27337.</title>
        <authorList>
            <consortium name="The Broad Institute Genomics Platform"/>
            <person name="Cuomo C."/>
            <person name="de Hoog S."/>
            <person name="Gorbushina A."/>
            <person name="Stielow B."/>
            <person name="Teixiera M."/>
            <person name="Abouelleil A."/>
            <person name="Chapman S.B."/>
            <person name="Priest M."/>
            <person name="Young S.K."/>
            <person name="Wortman J."/>
            <person name="Nusbaum C."/>
            <person name="Birren B."/>
        </authorList>
    </citation>
    <scope>NUCLEOTIDE SEQUENCE [LARGE SCALE GENOMIC DNA]</scope>
    <source>
        <strain evidence="3 4">CBS 27337</strain>
    </source>
</reference>
<keyword evidence="1" id="KW-0812">Transmembrane</keyword>
<dbReference type="InterPro" id="IPR048273">
    <property type="entry name" value="Luciferase"/>
</dbReference>
<name>A0A0D2FM06_9EURO</name>
<feature type="transmembrane region" description="Helical" evidence="1">
    <location>
        <begin position="12"/>
        <end position="31"/>
    </location>
</feature>
<proteinExistence type="predicted"/>
<dbReference type="AlphaFoldDB" id="A0A0D2FM06"/>
<dbReference type="PANTHER" id="PTHR38695">
    <property type="entry name" value="AMINO ACID PERMEASE_ SLC12A DOMAIN-CONTAINING PROTEIN"/>
    <property type="match status" value="1"/>
</dbReference>
<keyword evidence="1" id="KW-0472">Membrane</keyword>
<protein>
    <recommendedName>
        <fullName evidence="2">Luciferase domain-containing protein</fullName>
    </recommendedName>
</protein>
<dbReference type="Pfam" id="PF17648">
    <property type="entry name" value="Luciferase"/>
    <property type="match status" value="1"/>
</dbReference>
<evidence type="ECO:0000313" key="3">
    <source>
        <dbReference type="EMBL" id="KIW67745.1"/>
    </source>
</evidence>
<accession>A0A0D2FM06</accession>
<evidence type="ECO:0000313" key="4">
    <source>
        <dbReference type="Proteomes" id="UP000054266"/>
    </source>
</evidence>
<organism evidence="3 4">
    <name type="scientific">Phialophora macrospora</name>
    <dbReference type="NCBI Taxonomy" id="1851006"/>
    <lineage>
        <taxon>Eukaryota</taxon>
        <taxon>Fungi</taxon>
        <taxon>Dikarya</taxon>
        <taxon>Ascomycota</taxon>
        <taxon>Pezizomycotina</taxon>
        <taxon>Eurotiomycetes</taxon>
        <taxon>Chaetothyriomycetidae</taxon>
        <taxon>Chaetothyriales</taxon>
        <taxon>Herpotrichiellaceae</taxon>
        <taxon>Phialophora</taxon>
    </lineage>
</organism>
<dbReference type="STRING" id="5601.A0A0D2FM06"/>
<evidence type="ECO:0000259" key="2">
    <source>
        <dbReference type="Pfam" id="PF17648"/>
    </source>
</evidence>
<gene>
    <name evidence="3" type="ORF">PV04_06976</name>
</gene>
<feature type="domain" description="Luciferase" evidence="2">
    <location>
        <begin position="174"/>
        <end position="248"/>
    </location>
</feature>
<dbReference type="HOGENOM" id="CLU_063954_1_0_1"/>
<keyword evidence="1" id="KW-1133">Transmembrane helix</keyword>
<dbReference type="Proteomes" id="UP000054266">
    <property type="component" value="Unassembled WGS sequence"/>
</dbReference>
<dbReference type="EMBL" id="KN846959">
    <property type="protein sequence ID" value="KIW67745.1"/>
    <property type="molecule type" value="Genomic_DNA"/>
</dbReference>
<dbReference type="PANTHER" id="PTHR38695:SF1">
    <property type="entry name" value="AMINO ACID PERMEASE_ SLC12A DOMAIN-CONTAINING PROTEIN"/>
    <property type="match status" value="1"/>
</dbReference>
<dbReference type="InterPro" id="IPR040841">
    <property type="entry name" value="Luciferase_dom"/>
</dbReference>
<sequence length="270" mass="30133">MTVSMALLWAPNFFYVAAPILIGSTIITYLLKFIRLDIRPFLSTKTGKVIESTATKAFERVLNVLAVSDPLTPPTSPITRSSRGYLETLPQRSGSRPEIEGIGSPIQRTQLPPWEQKDVQDRLRSLIIEIPEKYPQSTYLGRSTFEPASPTSLYARHRAFNETKYYGEIISANTEDGFIHSSLHPSDVKMVIEKGWGQRHPLSGRLTSRLTGLVDGNQPTPVEGSKVLLYAPRNNEDLEVIGQILNAAVWWVGGIDNRIDDEQVVSGAEW</sequence>
<evidence type="ECO:0000256" key="1">
    <source>
        <dbReference type="SAM" id="Phobius"/>
    </source>
</evidence>
<keyword evidence="4" id="KW-1185">Reference proteome</keyword>